<dbReference type="InterPro" id="IPR000515">
    <property type="entry name" value="MetI-like"/>
</dbReference>
<evidence type="ECO:0000256" key="3">
    <source>
        <dbReference type="ARBA" id="ARBA00022475"/>
    </source>
</evidence>
<keyword evidence="3" id="KW-1003">Cell membrane</keyword>
<dbReference type="PANTHER" id="PTHR47737">
    <property type="entry name" value="GLYCINE BETAINE/PROLINE BETAINE TRANSPORT SYSTEM PERMEASE PROTEIN PROW"/>
    <property type="match status" value="1"/>
</dbReference>
<evidence type="ECO:0000256" key="7">
    <source>
        <dbReference type="RuleBase" id="RU363032"/>
    </source>
</evidence>
<evidence type="ECO:0000256" key="6">
    <source>
        <dbReference type="ARBA" id="ARBA00023136"/>
    </source>
</evidence>
<comment type="similarity">
    <text evidence="7">Belongs to the binding-protein-dependent transport system permease family.</text>
</comment>
<comment type="subcellular location">
    <subcellularLocation>
        <location evidence="1 7">Cell membrane</location>
        <topology evidence="1 7">Multi-pass membrane protein</topology>
    </subcellularLocation>
</comment>
<accession>A0A1H0QEW8</accession>
<dbReference type="AlphaFoldDB" id="A0A1H0QEW8"/>
<dbReference type="FunFam" id="1.10.3720.10:FF:000001">
    <property type="entry name" value="Glycine betaine ABC transporter, permease"/>
    <property type="match status" value="1"/>
</dbReference>
<dbReference type="GO" id="GO:0031460">
    <property type="term" value="P:glycine betaine transport"/>
    <property type="evidence" value="ECO:0007669"/>
    <property type="project" value="TreeGrafter"/>
</dbReference>
<evidence type="ECO:0000256" key="1">
    <source>
        <dbReference type="ARBA" id="ARBA00004651"/>
    </source>
</evidence>
<dbReference type="GO" id="GO:0015226">
    <property type="term" value="F:carnitine transmembrane transporter activity"/>
    <property type="evidence" value="ECO:0007669"/>
    <property type="project" value="TreeGrafter"/>
</dbReference>
<evidence type="ECO:0000256" key="4">
    <source>
        <dbReference type="ARBA" id="ARBA00022692"/>
    </source>
</evidence>
<feature type="transmembrane region" description="Helical" evidence="7">
    <location>
        <begin position="89"/>
        <end position="108"/>
    </location>
</feature>
<organism evidence="9 10">
    <name type="scientific">Pseudomonas reinekei</name>
    <dbReference type="NCBI Taxonomy" id="395598"/>
    <lineage>
        <taxon>Bacteria</taxon>
        <taxon>Pseudomonadati</taxon>
        <taxon>Pseudomonadota</taxon>
        <taxon>Gammaproteobacteria</taxon>
        <taxon>Pseudomonadales</taxon>
        <taxon>Pseudomonadaceae</taxon>
        <taxon>Pseudomonas</taxon>
    </lineage>
</organism>
<keyword evidence="6 7" id="KW-0472">Membrane</keyword>
<dbReference type="GO" id="GO:0015871">
    <property type="term" value="P:choline transport"/>
    <property type="evidence" value="ECO:0007669"/>
    <property type="project" value="TreeGrafter"/>
</dbReference>
<protein>
    <submittedName>
        <fullName evidence="9">Glycine betaine/proline transport system permease protein</fullName>
    </submittedName>
</protein>
<dbReference type="InterPro" id="IPR035906">
    <property type="entry name" value="MetI-like_sf"/>
</dbReference>
<dbReference type="EMBL" id="LT629709">
    <property type="protein sequence ID" value="SDP15750.1"/>
    <property type="molecule type" value="Genomic_DNA"/>
</dbReference>
<feature type="transmembrane region" description="Helical" evidence="7">
    <location>
        <begin position="263"/>
        <end position="286"/>
    </location>
</feature>
<dbReference type="GO" id="GO:0005275">
    <property type="term" value="F:amine transmembrane transporter activity"/>
    <property type="evidence" value="ECO:0007669"/>
    <property type="project" value="TreeGrafter"/>
</dbReference>
<dbReference type="PANTHER" id="PTHR47737:SF1">
    <property type="entry name" value="GLYCINE BETAINE_PROLINE BETAINE TRANSPORT SYSTEM PERMEASE PROTEIN PROW"/>
    <property type="match status" value="1"/>
</dbReference>
<feature type="transmembrane region" description="Helical" evidence="7">
    <location>
        <begin position="58"/>
        <end position="82"/>
    </location>
</feature>
<dbReference type="Pfam" id="PF00528">
    <property type="entry name" value="BPD_transp_1"/>
    <property type="match status" value="1"/>
</dbReference>
<dbReference type="GO" id="GO:0043190">
    <property type="term" value="C:ATP-binding cassette (ABC) transporter complex"/>
    <property type="evidence" value="ECO:0007669"/>
    <property type="project" value="TreeGrafter"/>
</dbReference>
<dbReference type="InterPro" id="IPR017784">
    <property type="entry name" value="ABC_transptr_choline_permease"/>
</dbReference>
<dbReference type="SUPFAM" id="SSF161098">
    <property type="entry name" value="MetI-like"/>
    <property type="match status" value="1"/>
</dbReference>
<dbReference type="CDD" id="cd06261">
    <property type="entry name" value="TM_PBP2"/>
    <property type="match status" value="1"/>
</dbReference>
<keyword evidence="5 7" id="KW-1133">Transmembrane helix</keyword>
<evidence type="ECO:0000313" key="10">
    <source>
        <dbReference type="Proteomes" id="UP000198549"/>
    </source>
</evidence>
<dbReference type="Proteomes" id="UP000198549">
    <property type="component" value="Chromosome I"/>
</dbReference>
<evidence type="ECO:0000256" key="2">
    <source>
        <dbReference type="ARBA" id="ARBA00022448"/>
    </source>
</evidence>
<feature type="transmembrane region" description="Helical" evidence="7">
    <location>
        <begin position="230"/>
        <end position="251"/>
    </location>
</feature>
<feature type="transmembrane region" description="Helical" evidence="7">
    <location>
        <begin position="114"/>
        <end position="137"/>
    </location>
</feature>
<dbReference type="PROSITE" id="PS50928">
    <property type="entry name" value="ABC_TM1"/>
    <property type="match status" value="1"/>
</dbReference>
<reference evidence="9 10" key="1">
    <citation type="submission" date="2016-10" db="EMBL/GenBank/DDBJ databases">
        <authorList>
            <person name="de Groot N.N."/>
        </authorList>
    </citation>
    <scope>NUCLEOTIDE SEQUENCE [LARGE SCALE GENOMIC DNA]</scope>
    <source>
        <strain evidence="9 10">BS3776</strain>
    </source>
</reference>
<sequence>MPGGIRRPGCLFPCMRTFTTMLIDQKIPLGQYIAGFVEWLTQHGANTFDAIAVSLETMIHGVTFALTWFNPLVLIGLIALLAHLIQRKWGLTAFVIASFLLILNLGYWQETMETLAQVLFATLVCVLIGVPLGIVAAHKPMFYTMMRPVLDLMQTVPTFVYLIPTLTLFGLGVVPGLISTVVFAIAAPIRLTYLGIRDVPQELMDAGKAFGCSRRQLLSRIELPHAMPSIAAGITQCIMLSLSMVVIAALVGADGLGKPVVNALNTADIALGFEAGLAIVLLAIMLDRICKQPDAKVGGDA</sequence>
<dbReference type="Gene3D" id="1.10.3720.10">
    <property type="entry name" value="MetI-like"/>
    <property type="match status" value="1"/>
</dbReference>
<proteinExistence type="inferred from homology"/>
<keyword evidence="2 7" id="KW-0813">Transport</keyword>
<evidence type="ECO:0000256" key="5">
    <source>
        <dbReference type="ARBA" id="ARBA00022989"/>
    </source>
</evidence>
<feature type="domain" description="ABC transmembrane type-1" evidence="8">
    <location>
        <begin position="111"/>
        <end position="290"/>
    </location>
</feature>
<keyword evidence="4 7" id="KW-0812">Transmembrane</keyword>
<name>A0A1H0QEW8_PSERE</name>
<gene>
    <name evidence="9" type="ORF">SAMN04490202_3084</name>
</gene>
<evidence type="ECO:0000259" key="8">
    <source>
        <dbReference type="PROSITE" id="PS50928"/>
    </source>
</evidence>
<dbReference type="NCBIfam" id="TIGR03416">
    <property type="entry name" value="ABC_choXWV_perm"/>
    <property type="match status" value="1"/>
</dbReference>
<evidence type="ECO:0000313" key="9">
    <source>
        <dbReference type="EMBL" id="SDP15750.1"/>
    </source>
</evidence>